<dbReference type="Pfam" id="PF13795">
    <property type="entry name" value="HupE_UreJ_2"/>
    <property type="match status" value="1"/>
</dbReference>
<dbReference type="InterPro" id="IPR032809">
    <property type="entry name" value="Put_HupE_UreJ"/>
</dbReference>
<protein>
    <submittedName>
        <fullName evidence="2">HupE/UreJ family protein</fullName>
    </submittedName>
</protein>
<feature type="transmembrane region" description="Helical" evidence="1">
    <location>
        <begin position="246"/>
        <end position="269"/>
    </location>
</feature>
<feature type="transmembrane region" description="Helical" evidence="1">
    <location>
        <begin position="162"/>
        <end position="183"/>
    </location>
</feature>
<accession>A0AAE9YVG1</accession>
<dbReference type="Proteomes" id="UP000032568">
    <property type="component" value="Chromosome"/>
</dbReference>
<proteinExistence type="predicted"/>
<organism evidence="2 3">
    <name type="scientific">Thalassomonas actiniarum</name>
    <dbReference type="NCBI Taxonomy" id="485447"/>
    <lineage>
        <taxon>Bacteria</taxon>
        <taxon>Pseudomonadati</taxon>
        <taxon>Pseudomonadota</taxon>
        <taxon>Gammaproteobacteria</taxon>
        <taxon>Alteromonadales</taxon>
        <taxon>Colwelliaceae</taxon>
        <taxon>Thalassomonas</taxon>
    </lineage>
</organism>
<evidence type="ECO:0000313" key="2">
    <source>
        <dbReference type="EMBL" id="WDE01991.1"/>
    </source>
</evidence>
<evidence type="ECO:0000256" key="1">
    <source>
        <dbReference type="SAM" id="Phobius"/>
    </source>
</evidence>
<keyword evidence="1" id="KW-1133">Transmembrane helix</keyword>
<dbReference type="KEGG" id="tact:SG35_023060"/>
<sequence length="334" mass="36912">MLELQLDIVHLLQQETGLENNDKTLIPALKKLPLPALMKALYASKNRLQQQTVIKFNQEVFPLVSLQAPSLQQVKQILANPPGTSGYQLTFTGYGDMPDDSAEVNVSFPEILGDVSLALARPYQTFVLAGKTSETITLNQQMSFSGELAAKITTFIDYTVQGVLHIIPKGLDHILFVLALFLLATKMSTLLWQVSAFTLAHTITLGLGIFGVVNLPATIVEPLIALSIAYVAVENIFALQLKKWRILVIFAFGLLHGLGFASVLLELGLAPGQYVLSLIAFNLGVELGQLAVILLAFACVWWWQSKHWYRQRIVQPLSLVIAVTGVYWFVERIV</sequence>
<gene>
    <name evidence="2" type="ORF">SG35_023060</name>
</gene>
<dbReference type="AlphaFoldDB" id="A0AAE9YVG1"/>
<feature type="transmembrane region" description="Helical" evidence="1">
    <location>
        <begin position="219"/>
        <end position="239"/>
    </location>
</feature>
<feature type="transmembrane region" description="Helical" evidence="1">
    <location>
        <begin position="190"/>
        <end position="213"/>
    </location>
</feature>
<keyword evidence="1" id="KW-0812">Transmembrane</keyword>
<keyword evidence="1" id="KW-0472">Membrane</keyword>
<feature type="transmembrane region" description="Helical" evidence="1">
    <location>
        <begin position="313"/>
        <end position="330"/>
    </location>
</feature>
<evidence type="ECO:0000313" key="3">
    <source>
        <dbReference type="Proteomes" id="UP000032568"/>
    </source>
</evidence>
<reference evidence="2 3" key="2">
    <citation type="journal article" date="2022" name="Mar. Drugs">
        <title>Bioassay-Guided Fractionation Leads to the Detection of Cholic Acid Generated by the Rare Thalassomonas sp.</title>
        <authorList>
            <person name="Pheiffer F."/>
            <person name="Schneider Y.K."/>
            <person name="Hansen E.H."/>
            <person name="Andersen J.H."/>
            <person name="Isaksson J."/>
            <person name="Busche T."/>
            <person name="R C."/>
            <person name="Kalinowski J."/>
            <person name="Zyl L.V."/>
            <person name="Trindade M."/>
        </authorList>
    </citation>
    <scope>NUCLEOTIDE SEQUENCE [LARGE SCALE GENOMIC DNA]</scope>
    <source>
        <strain evidence="2 3">A5K-106</strain>
    </source>
</reference>
<reference evidence="2 3" key="1">
    <citation type="journal article" date="2015" name="Genome Announc.">
        <title>Draft Genome Sequences of Marine Isolates of Thalassomonas viridans and Thalassomonas actiniarum.</title>
        <authorList>
            <person name="Olonade I."/>
            <person name="van Zyl L.J."/>
            <person name="Trindade M."/>
        </authorList>
    </citation>
    <scope>NUCLEOTIDE SEQUENCE [LARGE SCALE GENOMIC DNA]</scope>
    <source>
        <strain evidence="2 3">A5K-106</strain>
    </source>
</reference>
<name>A0AAE9YVG1_9GAMM</name>
<dbReference type="EMBL" id="CP059735">
    <property type="protein sequence ID" value="WDE01991.1"/>
    <property type="molecule type" value="Genomic_DNA"/>
</dbReference>
<keyword evidence="3" id="KW-1185">Reference proteome</keyword>
<feature type="transmembrane region" description="Helical" evidence="1">
    <location>
        <begin position="275"/>
        <end position="301"/>
    </location>
</feature>